<dbReference type="Pfam" id="PF13302">
    <property type="entry name" value="Acetyltransf_3"/>
    <property type="match status" value="1"/>
</dbReference>
<dbReference type="PANTHER" id="PTHR13256:SF16">
    <property type="entry name" value="ALPHA_BETA-TUBULIN-N-ACETYLTRANSFERASE 9"/>
    <property type="match status" value="1"/>
</dbReference>
<dbReference type="Proteomes" id="UP001367676">
    <property type="component" value="Unassembled WGS sequence"/>
</dbReference>
<accession>A0AAN9TU66</accession>
<proteinExistence type="inferred from homology"/>
<feature type="domain" description="N-acetyltransferase" evidence="4">
    <location>
        <begin position="14"/>
        <end position="159"/>
    </location>
</feature>
<evidence type="ECO:0000256" key="1">
    <source>
        <dbReference type="ARBA" id="ARBA00009342"/>
    </source>
</evidence>
<keyword evidence="3" id="KW-0012">Acyltransferase</keyword>
<evidence type="ECO:0000313" key="6">
    <source>
        <dbReference type="Proteomes" id="UP001367676"/>
    </source>
</evidence>
<gene>
    <name evidence="5" type="ORF">V9T40_002235</name>
</gene>
<dbReference type="InterPro" id="IPR039135">
    <property type="entry name" value="NAT9-like"/>
</dbReference>
<organism evidence="5 6">
    <name type="scientific">Parthenolecanium corni</name>
    <dbReference type="NCBI Taxonomy" id="536013"/>
    <lineage>
        <taxon>Eukaryota</taxon>
        <taxon>Metazoa</taxon>
        <taxon>Ecdysozoa</taxon>
        <taxon>Arthropoda</taxon>
        <taxon>Hexapoda</taxon>
        <taxon>Insecta</taxon>
        <taxon>Pterygota</taxon>
        <taxon>Neoptera</taxon>
        <taxon>Paraneoptera</taxon>
        <taxon>Hemiptera</taxon>
        <taxon>Sternorrhyncha</taxon>
        <taxon>Coccoidea</taxon>
        <taxon>Coccidae</taxon>
        <taxon>Parthenolecanium</taxon>
    </lineage>
</organism>
<dbReference type="EMBL" id="JBBCAQ010000022">
    <property type="protein sequence ID" value="KAK7590622.1"/>
    <property type="molecule type" value="Genomic_DNA"/>
</dbReference>
<sequence length="198" mass="22513">MKLNEFISVSGRKVILVPYKNIHVPKYHQWMQRKDLQEATASEPLSEEEEYQMQQTWLLDEDKCTFIILDKAVMDTTKDELGAMIGDVNLYLSVQNDVKVGECGIMIAENDARGQGKGMEALLLMLRFGCEMLKIGSFEAKISLTNTTSLSLFEKIGFTVAKKSDVFMEATLVVDVTAEWKRWLDQETSEFSISKYSS</sequence>
<comment type="caution">
    <text evidence="5">The sequence shown here is derived from an EMBL/GenBank/DDBJ whole genome shotgun (WGS) entry which is preliminary data.</text>
</comment>
<dbReference type="PANTHER" id="PTHR13256">
    <property type="entry name" value="N-ACETYLTRANSFERASE 9"/>
    <property type="match status" value="1"/>
</dbReference>
<reference evidence="5 6" key="1">
    <citation type="submission" date="2024-03" db="EMBL/GenBank/DDBJ databases">
        <title>Adaptation during the transition from Ophiocordyceps entomopathogen to insect associate is accompanied by gene loss and intensified selection.</title>
        <authorList>
            <person name="Ward C.M."/>
            <person name="Onetto C.A."/>
            <person name="Borneman A.R."/>
        </authorList>
    </citation>
    <scope>NUCLEOTIDE SEQUENCE [LARGE SCALE GENOMIC DNA]</scope>
    <source>
        <strain evidence="5">AWRI1</strain>
        <tissue evidence="5">Single Adult Female</tissue>
    </source>
</reference>
<protein>
    <recommendedName>
        <fullName evidence="4">N-acetyltransferase domain-containing protein</fullName>
    </recommendedName>
</protein>
<evidence type="ECO:0000313" key="5">
    <source>
        <dbReference type="EMBL" id="KAK7590622.1"/>
    </source>
</evidence>
<evidence type="ECO:0000259" key="4">
    <source>
        <dbReference type="Pfam" id="PF13302"/>
    </source>
</evidence>
<dbReference type="AlphaFoldDB" id="A0AAN9TU66"/>
<comment type="similarity">
    <text evidence="1">Belongs to the acetyltransferase family. GNAT subfamily.</text>
</comment>
<dbReference type="SUPFAM" id="SSF55729">
    <property type="entry name" value="Acyl-CoA N-acyltransferases (Nat)"/>
    <property type="match status" value="1"/>
</dbReference>
<keyword evidence="2" id="KW-0808">Transferase</keyword>
<evidence type="ECO:0000256" key="3">
    <source>
        <dbReference type="ARBA" id="ARBA00023315"/>
    </source>
</evidence>
<dbReference type="Gene3D" id="3.40.630.30">
    <property type="match status" value="1"/>
</dbReference>
<name>A0AAN9TU66_9HEMI</name>
<dbReference type="InterPro" id="IPR000182">
    <property type="entry name" value="GNAT_dom"/>
</dbReference>
<evidence type="ECO:0000256" key="2">
    <source>
        <dbReference type="ARBA" id="ARBA00022679"/>
    </source>
</evidence>
<dbReference type="GO" id="GO:0008080">
    <property type="term" value="F:N-acetyltransferase activity"/>
    <property type="evidence" value="ECO:0007669"/>
    <property type="project" value="InterPro"/>
</dbReference>
<dbReference type="InterPro" id="IPR016181">
    <property type="entry name" value="Acyl_CoA_acyltransferase"/>
</dbReference>
<keyword evidence="6" id="KW-1185">Reference proteome</keyword>